<evidence type="ECO:0000259" key="3">
    <source>
        <dbReference type="PROSITE" id="PS50157"/>
    </source>
</evidence>
<dbReference type="PROSITE" id="PS00028">
    <property type="entry name" value="ZINC_FINGER_C2H2_1"/>
    <property type="match status" value="2"/>
</dbReference>
<organism evidence="4 5">
    <name type="scientific">Bursaphelenchus okinawaensis</name>
    <dbReference type="NCBI Taxonomy" id="465554"/>
    <lineage>
        <taxon>Eukaryota</taxon>
        <taxon>Metazoa</taxon>
        <taxon>Ecdysozoa</taxon>
        <taxon>Nematoda</taxon>
        <taxon>Chromadorea</taxon>
        <taxon>Rhabditida</taxon>
        <taxon>Tylenchina</taxon>
        <taxon>Tylenchomorpha</taxon>
        <taxon>Aphelenchoidea</taxon>
        <taxon>Aphelenchoididae</taxon>
        <taxon>Bursaphelenchus</taxon>
    </lineage>
</organism>
<dbReference type="SMART" id="SM00355">
    <property type="entry name" value="ZnF_C2H2"/>
    <property type="match status" value="3"/>
</dbReference>
<keyword evidence="1" id="KW-0479">Metal-binding</keyword>
<dbReference type="GO" id="GO:0000981">
    <property type="term" value="F:DNA-binding transcription factor activity, RNA polymerase II-specific"/>
    <property type="evidence" value="ECO:0007669"/>
    <property type="project" value="TreeGrafter"/>
</dbReference>
<sequence length="365" mass="41528">MNWSKNLKMAEKVYPTQEELEQKTQNFCKECDKTFVNSSSYNFHMVKTHRQINKPSDVALDSRLNHYERKTFEYYCPVCNNHYSGMKLLVQHYRKVHGEKRFECDVCTAKFALERDLKYHKKKMCIALGESRMTLLPRKSTNSSTKVSKAHSDTNNTNAEEESTKTMSNVPSIPSTSSTISVAPKKQKLIAVKLIPCTITPVRNHVQVQTEFAYNNLNAPCVSQSAACSSQGASMDEGIQTSDFGVQFGTMSYDRECQFEGVSTYDQSTMYEAPSTSDYTVPSYYDDTIMPYDTYNDNNTAATQTYLWSDDYNSQDTMATYTEQQNMGTQTGFESLDQWYGGDANGTNGRDFGVMTDPQWFNCDI</sequence>
<dbReference type="PROSITE" id="PS50157">
    <property type="entry name" value="ZINC_FINGER_C2H2_2"/>
    <property type="match status" value="2"/>
</dbReference>
<feature type="compositionally biased region" description="Polar residues" evidence="2">
    <location>
        <begin position="139"/>
        <end position="158"/>
    </location>
</feature>
<dbReference type="GO" id="GO:0045944">
    <property type="term" value="P:positive regulation of transcription by RNA polymerase II"/>
    <property type="evidence" value="ECO:0007669"/>
    <property type="project" value="InterPro"/>
</dbReference>
<dbReference type="EMBL" id="CAJFCW020000004">
    <property type="protein sequence ID" value="CAG9114483.1"/>
    <property type="molecule type" value="Genomic_DNA"/>
</dbReference>
<keyword evidence="1" id="KW-0862">Zinc</keyword>
<dbReference type="Proteomes" id="UP000614601">
    <property type="component" value="Unassembled WGS sequence"/>
</dbReference>
<evidence type="ECO:0000256" key="2">
    <source>
        <dbReference type="SAM" id="MobiDB-lite"/>
    </source>
</evidence>
<dbReference type="Gene3D" id="3.30.160.60">
    <property type="entry name" value="Classic Zinc Finger"/>
    <property type="match status" value="1"/>
</dbReference>
<dbReference type="GO" id="GO:0005634">
    <property type="term" value="C:nucleus"/>
    <property type="evidence" value="ECO:0007669"/>
    <property type="project" value="TreeGrafter"/>
</dbReference>
<gene>
    <name evidence="4" type="ORF">BOKJ2_LOCUS9244</name>
</gene>
<feature type="domain" description="C2H2-type" evidence="3">
    <location>
        <begin position="74"/>
        <end position="102"/>
    </location>
</feature>
<feature type="region of interest" description="Disordered" evidence="2">
    <location>
        <begin position="137"/>
        <end position="178"/>
    </location>
</feature>
<comment type="caution">
    <text evidence="4">The sequence shown here is derived from an EMBL/GenBank/DDBJ whole genome shotgun (WGS) entry which is preliminary data.</text>
</comment>
<feature type="domain" description="C2H2-type" evidence="3">
    <location>
        <begin position="26"/>
        <end position="54"/>
    </location>
</feature>
<evidence type="ECO:0000313" key="5">
    <source>
        <dbReference type="Proteomes" id="UP000614601"/>
    </source>
</evidence>
<dbReference type="AlphaFoldDB" id="A0A811L1G5"/>
<dbReference type="InterPro" id="IPR055303">
    <property type="entry name" value="ATMIN"/>
</dbReference>
<evidence type="ECO:0000256" key="1">
    <source>
        <dbReference type="PROSITE-ProRule" id="PRU00042"/>
    </source>
</evidence>
<dbReference type="GO" id="GO:0008270">
    <property type="term" value="F:zinc ion binding"/>
    <property type="evidence" value="ECO:0007669"/>
    <property type="project" value="UniProtKB-KW"/>
</dbReference>
<keyword evidence="5" id="KW-1185">Reference proteome</keyword>
<keyword evidence="1" id="KW-0863">Zinc-finger</keyword>
<dbReference type="InterPro" id="IPR013087">
    <property type="entry name" value="Znf_C2H2_type"/>
</dbReference>
<proteinExistence type="predicted"/>
<accession>A0A811L1G5</accession>
<name>A0A811L1G5_9BILA</name>
<dbReference type="SUPFAM" id="SSF57667">
    <property type="entry name" value="beta-beta-alpha zinc fingers"/>
    <property type="match status" value="1"/>
</dbReference>
<dbReference type="InterPro" id="IPR036236">
    <property type="entry name" value="Znf_C2H2_sf"/>
</dbReference>
<dbReference type="EMBL" id="CAJFDH010000004">
    <property type="protein sequence ID" value="CAD5221037.1"/>
    <property type="molecule type" value="Genomic_DNA"/>
</dbReference>
<reference evidence="4" key="1">
    <citation type="submission" date="2020-09" db="EMBL/GenBank/DDBJ databases">
        <authorList>
            <person name="Kikuchi T."/>
        </authorList>
    </citation>
    <scope>NUCLEOTIDE SEQUENCE</scope>
    <source>
        <strain evidence="4">SH1</strain>
    </source>
</reference>
<evidence type="ECO:0000313" key="4">
    <source>
        <dbReference type="EMBL" id="CAD5221037.1"/>
    </source>
</evidence>
<dbReference type="Proteomes" id="UP000783686">
    <property type="component" value="Unassembled WGS sequence"/>
</dbReference>
<dbReference type="GO" id="GO:0000976">
    <property type="term" value="F:transcription cis-regulatory region binding"/>
    <property type="evidence" value="ECO:0007669"/>
    <property type="project" value="InterPro"/>
</dbReference>
<protein>
    <recommendedName>
        <fullName evidence="3">C2H2-type domain-containing protein</fullName>
    </recommendedName>
</protein>
<dbReference type="PANTHER" id="PTHR46664">
    <property type="entry name" value="ATM INTERACTOR"/>
    <property type="match status" value="1"/>
</dbReference>
<dbReference type="PANTHER" id="PTHR46664:SF1">
    <property type="entry name" value="ATM INTERACTOR"/>
    <property type="match status" value="1"/>
</dbReference>
<dbReference type="OrthoDB" id="6354171at2759"/>